<dbReference type="Proteomes" id="UP000751190">
    <property type="component" value="Unassembled WGS sequence"/>
</dbReference>
<evidence type="ECO:0000256" key="1">
    <source>
        <dbReference type="SAM" id="MobiDB-lite"/>
    </source>
</evidence>
<keyword evidence="3" id="KW-1185">Reference proteome</keyword>
<dbReference type="OrthoDB" id="497840at2759"/>
<evidence type="ECO:0000313" key="2">
    <source>
        <dbReference type="EMBL" id="KAG8458545.1"/>
    </source>
</evidence>
<accession>A0A8J5XD19</accession>
<name>A0A8J5XD19_DIALT</name>
<proteinExistence type="predicted"/>
<comment type="caution">
    <text evidence="2">The sequence shown here is derived from an EMBL/GenBank/DDBJ whole genome shotgun (WGS) entry which is preliminary data.</text>
</comment>
<feature type="compositionally biased region" description="Acidic residues" evidence="1">
    <location>
        <begin position="44"/>
        <end position="55"/>
    </location>
</feature>
<organism evidence="2 3">
    <name type="scientific">Diacronema lutheri</name>
    <name type="common">Unicellular marine alga</name>
    <name type="synonym">Monochrysis lutheri</name>
    <dbReference type="NCBI Taxonomy" id="2081491"/>
    <lineage>
        <taxon>Eukaryota</taxon>
        <taxon>Haptista</taxon>
        <taxon>Haptophyta</taxon>
        <taxon>Pavlovophyceae</taxon>
        <taxon>Pavlovales</taxon>
        <taxon>Pavlovaceae</taxon>
        <taxon>Diacronema</taxon>
    </lineage>
</organism>
<dbReference type="EMBL" id="JAGTXO010000050">
    <property type="protein sequence ID" value="KAG8458545.1"/>
    <property type="molecule type" value="Genomic_DNA"/>
</dbReference>
<evidence type="ECO:0008006" key="4">
    <source>
        <dbReference type="Google" id="ProtNLM"/>
    </source>
</evidence>
<gene>
    <name evidence="2" type="ORF">KFE25_003080</name>
</gene>
<reference evidence="2" key="1">
    <citation type="submission" date="2021-05" db="EMBL/GenBank/DDBJ databases">
        <title>The genome of the haptophyte Pavlova lutheri (Diacronema luteri, Pavlovales) - a model for lipid biosynthesis in eukaryotic algae.</title>
        <authorList>
            <person name="Hulatt C.J."/>
            <person name="Posewitz M.C."/>
        </authorList>
    </citation>
    <scope>NUCLEOTIDE SEQUENCE</scope>
    <source>
        <strain evidence="2">NIVA-4/92</strain>
    </source>
</reference>
<dbReference type="AlphaFoldDB" id="A0A8J5XD19"/>
<protein>
    <recommendedName>
        <fullName evidence="4">Endonuclease/exonuclease/phosphatase domain-containing protein</fullName>
    </recommendedName>
</protein>
<feature type="region of interest" description="Disordered" evidence="1">
    <location>
        <begin position="1"/>
        <end position="81"/>
    </location>
</feature>
<dbReference type="OMA" id="VINCYGG"/>
<evidence type="ECO:0000313" key="3">
    <source>
        <dbReference type="Proteomes" id="UP000751190"/>
    </source>
</evidence>
<sequence>MSVGPYYPNPLNPQLAAAPAADKATRRARTPTGAEMASRRAAFDIEDEDDDDDAASTDHLTASPGAATPAGRRAHAQASARPSRRPLLLAAGALLLVAVALLARGVANAGSGAPPREPGSLKLVSWNVAAINNNPFEYWITHDAAEYTRLMADVQAFVDTPGEADVPLSSVLTAPMVSELAKLMAVEGWERVDDAVAHFTRAYGDRPIISGFLRDGELGKKRLVSMPDRLTNTINTRGGGLAHRPTVINCYGGAPFLSEADWWAAWKRWMFAQSLELASGRAARPAELLGPISRAKYPALTADEEALSRPLSALALAAFDAVLVHVMMAAAGGAHLRTWQPLRAEMCGALNAKKNARTAQILASPLYADADAIFVQEVAGAFVHALRTSPLGREFDVRLASTADGKRDQNSAILLRRSRFNLSTLVERTAELHAVLAQSGGAVPVEPGDVLVVTVDEAARPAGAGAAGAPARFVLGSFHGDTNGLATVPVLRALAKLAATPALAGHTLLFGLDANTYEARSAKTQHVLDFADAYGALGLTSCWGDRPDPHNHTTFNARTYLQPQLNKAVKLSDLAKPGVGDKNPKDFILFPKGSYALERTAKDNTGRGAYLEQTVFPTLAFPSDHALISTVLRPLARASA</sequence>